<dbReference type="EMBL" id="CP002691">
    <property type="protein sequence ID" value="AEE52123.1"/>
    <property type="molecule type" value="Genomic_DNA"/>
</dbReference>
<dbReference type="HAMAP" id="MF_00902">
    <property type="entry name" value="TatC"/>
    <property type="match status" value="1"/>
</dbReference>
<dbReference type="RefSeq" id="WP_013766661.1">
    <property type="nucleotide sequence ID" value="NC_015510.1"/>
</dbReference>
<comment type="subcellular location">
    <subcellularLocation>
        <location evidence="5">Cell inner membrane</location>
        <topology evidence="5">Multi-pass membrane protein</topology>
    </subcellularLocation>
    <subcellularLocation>
        <location evidence="1">Membrane</location>
        <topology evidence="1">Multi-pass membrane protein</topology>
    </subcellularLocation>
</comment>
<dbReference type="eggNOG" id="COG0805">
    <property type="taxonomic scope" value="Bacteria"/>
</dbReference>
<keyword evidence="3 5" id="KW-1133">Transmembrane helix</keyword>
<evidence type="ECO:0000256" key="3">
    <source>
        <dbReference type="ARBA" id="ARBA00022989"/>
    </source>
</evidence>
<dbReference type="HOGENOM" id="CLU_031942_3_2_10"/>
<reference evidence="6 7" key="1">
    <citation type="journal article" date="2011" name="Stand. Genomic Sci.">
        <title>Complete genome sequence of Haliscomenobacter hydrossis type strain (O).</title>
        <authorList>
            <consortium name="US DOE Joint Genome Institute (JGI-PGF)"/>
            <person name="Daligault H."/>
            <person name="Lapidus A."/>
            <person name="Zeytun A."/>
            <person name="Nolan M."/>
            <person name="Lucas S."/>
            <person name="Del Rio T.G."/>
            <person name="Tice H."/>
            <person name="Cheng J.F."/>
            <person name="Tapia R."/>
            <person name="Han C."/>
            <person name="Goodwin L."/>
            <person name="Pitluck S."/>
            <person name="Liolios K."/>
            <person name="Pagani I."/>
            <person name="Ivanova N."/>
            <person name="Huntemann M."/>
            <person name="Mavromatis K."/>
            <person name="Mikhailova N."/>
            <person name="Pati A."/>
            <person name="Chen A."/>
            <person name="Palaniappan K."/>
            <person name="Land M."/>
            <person name="Hauser L."/>
            <person name="Brambilla E.M."/>
            <person name="Rohde M."/>
            <person name="Verbarg S."/>
            <person name="Goker M."/>
            <person name="Bristow J."/>
            <person name="Eisen J.A."/>
            <person name="Markowitz V."/>
            <person name="Hugenholtz P."/>
            <person name="Kyrpides N.C."/>
            <person name="Klenk H.P."/>
            <person name="Woyke T."/>
        </authorList>
    </citation>
    <scope>NUCLEOTIDE SEQUENCE [LARGE SCALE GENOMIC DNA]</scope>
    <source>
        <strain evidence="7">ATCC 27775 / DSM 1100 / LMG 10767 / O</strain>
    </source>
</reference>
<dbReference type="GO" id="GO:0033281">
    <property type="term" value="C:TAT protein transport complex"/>
    <property type="evidence" value="ECO:0007669"/>
    <property type="project" value="UniProtKB-UniRule"/>
</dbReference>
<comment type="subunit">
    <text evidence="5">Forms a complex with TatA.</text>
</comment>
<keyword evidence="4 5" id="KW-0472">Membrane</keyword>
<dbReference type="PANTHER" id="PTHR30371">
    <property type="entry name" value="SEC-INDEPENDENT PROTEIN TRANSLOCASE PROTEIN TATC"/>
    <property type="match status" value="1"/>
</dbReference>
<evidence type="ECO:0000256" key="2">
    <source>
        <dbReference type="ARBA" id="ARBA00022692"/>
    </source>
</evidence>
<dbReference type="OrthoDB" id="9777044at2"/>
<proteinExistence type="inferred from homology"/>
<dbReference type="AlphaFoldDB" id="F4L747"/>
<sequence length="288" mass="32335">MPLDQIDVDQEEKTPAKEMSFLDHLEELRWHILRSLTAICVFGIVLFLNQEWMFKVLIFGPSRQDFITYRALCSFSKSLGLGDTMCFAATEVNLQTIGFAEPFVTSMWVSFVVGLVLAAPYVLWEIWRFVSPGLLPKEQKAATGAVFICSFLFLLGVVFGYFFMAPFAINFLIGYTIPGVTNVPTLNSYINYMVMFTLPLGLVFELPVVVYILARIGLITAADMRAFRRQAIVVILIVAGIITPPDVVSQMFVTIPLYALYEISIMIAKRVAPRDDDDDVPTKQVTPS</sequence>
<evidence type="ECO:0000313" key="6">
    <source>
        <dbReference type="EMBL" id="AEE52123.1"/>
    </source>
</evidence>
<keyword evidence="2 5" id="KW-0812">Transmembrane</keyword>
<dbReference type="GO" id="GO:0043953">
    <property type="term" value="P:protein transport by the Tat complex"/>
    <property type="evidence" value="ECO:0007669"/>
    <property type="project" value="UniProtKB-UniRule"/>
</dbReference>
<keyword evidence="5" id="KW-0811">Translocation</keyword>
<feature type="transmembrane region" description="Helical" evidence="5">
    <location>
        <begin position="145"/>
        <end position="169"/>
    </location>
</feature>
<keyword evidence="5" id="KW-0813">Transport</keyword>
<feature type="transmembrane region" description="Helical" evidence="5">
    <location>
        <begin position="189"/>
        <end position="214"/>
    </location>
</feature>
<keyword evidence="5" id="KW-1003">Cell membrane</keyword>
<dbReference type="PANTHER" id="PTHR30371:SF0">
    <property type="entry name" value="SEC-INDEPENDENT PROTEIN TRANSLOCASE PROTEIN TATC, CHLOROPLASTIC-RELATED"/>
    <property type="match status" value="1"/>
</dbReference>
<gene>
    <name evidence="5" type="primary">tatC</name>
    <name evidence="6" type="ordered locus">Halhy_4279</name>
</gene>
<protein>
    <recommendedName>
        <fullName evidence="5">Sec-independent protein translocase protein TatC</fullName>
    </recommendedName>
</protein>
<keyword evidence="7" id="KW-1185">Reference proteome</keyword>
<dbReference type="GO" id="GO:0009977">
    <property type="term" value="F:proton motive force dependent protein transmembrane transporter activity"/>
    <property type="evidence" value="ECO:0007669"/>
    <property type="project" value="TreeGrafter"/>
</dbReference>
<comment type="caution">
    <text evidence="5">Lacks conserved residue(s) required for the propagation of feature annotation.</text>
</comment>
<name>F4L747_HALH1</name>
<dbReference type="GO" id="GO:0065002">
    <property type="term" value="P:intracellular protein transmembrane transport"/>
    <property type="evidence" value="ECO:0007669"/>
    <property type="project" value="TreeGrafter"/>
</dbReference>
<feature type="transmembrane region" description="Helical" evidence="5">
    <location>
        <begin position="28"/>
        <end position="48"/>
    </location>
</feature>
<dbReference type="KEGG" id="hhy:Halhy_4279"/>
<keyword evidence="5" id="KW-0653">Protein transport</keyword>
<evidence type="ECO:0000256" key="1">
    <source>
        <dbReference type="ARBA" id="ARBA00004141"/>
    </source>
</evidence>
<evidence type="ECO:0000256" key="5">
    <source>
        <dbReference type="HAMAP-Rule" id="MF_00902"/>
    </source>
</evidence>
<organism evidence="6 7">
    <name type="scientific">Haliscomenobacter hydrossis (strain ATCC 27775 / DSM 1100 / LMG 10767 / O)</name>
    <dbReference type="NCBI Taxonomy" id="760192"/>
    <lineage>
        <taxon>Bacteria</taxon>
        <taxon>Pseudomonadati</taxon>
        <taxon>Bacteroidota</taxon>
        <taxon>Saprospiria</taxon>
        <taxon>Saprospirales</taxon>
        <taxon>Haliscomenobacteraceae</taxon>
        <taxon>Haliscomenobacter</taxon>
    </lineage>
</organism>
<dbReference type="STRING" id="760192.Halhy_4279"/>
<dbReference type="PRINTS" id="PR01840">
    <property type="entry name" value="TATCFAMILY"/>
</dbReference>
<keyword evidence="5" id="KW-0997">Cell inner membrane</keyword>
<dbReference type="NCBIfam" id="TIGR00945">
    <property type="entry name" value="tatC"/>
    <property type="match status" value="1"/>
</dbReference>
<dbReference type="Proteomes" id="UP000008461">
    <property type="component" value="Chromosome"/>
</dbReference>
<dbReference type="InterPro" id="IPR002033">
    <property type="entry name" value="TatC"/>
</dbReference>
<feature type="transmembrane region" description="Helical" evidence="5">
    <location>
        <begin position="102"/>
        <end position="124"/>
    </location>
</feature>
<reference key="2">
    <citation type="submission" date="2011-04" db="EMBL/GenBank/DDBJ databases">
        <title>Complete sequence of chromosome of Haliscomenobacter hydrossis DSM 1100.</title>
        <authorList>
            <consortium name="US DOE Joint Genome Institute (JGI-PGF)"/>
            <person name="Lucas S."/>
            <person name="Han J."/>
            <person name="Lapidus A."/>
            <person name="Bruce D."/>
            <person name="Goodwin L."/>
            <person name="Pitluck S."/>
            <person name="Peters L."/>
            <person name="Kyrpides N."/>
            <person name="Mavromatis K."/>
            <person name="Ivanova N."/>
            <person name="Ovchinnikova G."/>
            <person name="Pagani I."/>
            <person name="Daligault H."/>
            <person name="Detter J.C."/>
            <person name="Han C."/>
            <person name="Land M."/>
            <person name="Hauser L."/>
            <person name="Markowitz V."/>
            <person name="Cheng J.-F."/>
            <person name="Hugenholtz P."/>
            <person name="Woyke T."/>
            <person name="Wu D."/>
            <person name="Verbarg S."/>
            <person name="Frueling A."/>
            <person name="Brambilla E."/>
            <person name="Klenk H.-P."/>
            <person name="Eisen J.A."/>
        </authorList>
    </citation>
    <scope>NUCLEOTIDE SEQUENCE</scope>
    <source>
        <strain>DSM 1100</strain>
    </source>
</reference>
<comment type="similarity">
    <text evidence="5">Belongs to the TatC family.</text>
</comment>
<evidence type="ECO:0000256" key="4">
    <source>
        <dbReference type="ARBA" id="ARBA00023136"/>
    </source>
</evidence>
<accession>F4L747</accession>
<comment type="function">
    <text evidence="5">Part of the twin-arginine translocation (Tat) system that transports large folded proteins containing a characteristic twin-arginine motif in their signal peptide across membranes.</text>
</comment>
<dbReference type="Pfam" id="PF00902">
    <property type="entry name" value="TatC"/>
    <property type="match status" value="1"/>
</dbReference>
<evidence type="ECO:0000313" key="7">
    <source>
        <dbReference type="Proteomes" id="UP000008461"/>
    </source>
</evidence>